<dbReference type="EMBL" id="CP008956">
    <property type="protein sequence ID" value="QJQ03302.1"/>
    <property type="molecule type" value="Genomic_DNA"/>
</dbReference>
<name>A0A6M4A0U0_9BURK</name>
<feature type="coiled-coil region" evidence="1">
    <location>
        <begin position="385"/>
        <end position="419"/>
    </location>
</feature>
<dbReference type="InterPro" id="IPR036397">
    <property type="entry name" value="RNaseH_sf"/>
</dbReference>
<dbReference type="GO" id="GO:0003676">
    <property type="term" value="F:nucleic acid binding"/>
    <property type="evidence" value="ECO:0007669"/>
    <property type="project" value="InterPro"/>
</dbReference>
<dbReference type="InterPro" id="IPR027417">
    <property type="entry name" value="P-loop_NTPase"/>
</dbReference>
<reference evidence="3 4" key="1">
    <citation type="journal article" date="2012" name="J. Bacteriol.">
        <title>Genome sequence of the pathogenic Herbaspirillum seropedicae strain Os34, isolated from rice roots.</title>
        <authorList>
            <person name="Ye W."/>
            <person name="Ye S."/>
            <person name="Liu J."/>
            <person name="Chang S."/>
            <person name="Chen M."/>
            <person name="Zhu B."/>
            <person name="Guo L."/>
            <person name="An Q."/>
        </authorList>
    </citation>
    <scope>NUCLEOTIDE SEQUENCE [LARGE SCALE GENOMIC DNA]</scope>
    <source>
        <strain evidence="3 4">Os34</strain>
    </source>
</reference>
<feature type="region of interest" description="Disordered" evidence="2">
    <location>
        <begin position="87"/>
        <end position="106"/>
    </location>
</feature>
<proteinExistence type="predicted"/>
<accession>A0A6M4A0U0</accession>
<protein>
    <recommendedName>
        <fullName evidence="5">Exonuclease</fullName>
    </recommendedName>
</protein>
<dbReference type="SUPFAM" id="SSF53098">
    <property type="entry name" value="Ribonuclease H-like"/>
    <property type="match status" value="1"/>
</dbReference>
<gene>
    <name evidence="3" type="ORF">C798_24640</name>
</gene>
<evidence type="ECO:0008006" key="5">
    <source>
        <dbReference type="Google" id="ProtNLM"/>
    </source>
</evidence>
<dbReference type="Gene3D" id="3.30.420.10">
    <property type="entry name" value="Ribonuclease H-like superfamily/Ribonuclease H"/>
    <property type="match status" value="1"/>
</dbReference>
<organism evidence="3 4">
    <name type="scientific">Herbaspirillum rubrisubalbicans Os34</name>
    <dbReference type="NCBI Taxonomy" id="1235827"/>
    <lineage>
        <taxon>Bacteria</taxon>
        <taxon>Pseudomonadati</taxon>
        <taxon>Pseudomonadota</taxon>
        <taxon>Betaproteobacteria</taxon>
        <taxon>Burkholderiales</taxon>
        <taxon>Oxalobacteraceae</taxon>
        <taxon>Herbaspirillum</taxon>
    </lineage>
</organism>
<evidence type="ECO:0000256" key="2">
    <source>
        <dbReference type="SAM" id="MobiDB-lite"/>
    </source>
</evidence>
<evidence type="ECO:0000313" key="4">
    <source>
        <dbReference type="Proteomes" id="UP000501648"/>
    </source>
</evidence>
<keyword evidence="1" id="KW-0175">Coiled coil</keyword>
<dbReference type="RefSeq" id="WP_017449766.1">
    <property type="nucleotide sequence ID" value="NZ_CP008956.1"/>
</dbReference>
<dbReference type="InterPro" id="IPR012337">
    <property type="entry name" value="RNaseH-like_sf"/>
</dbReference>
<evidence type="ECO:0000313" key="3">
    <source>
        <dbReference type="EMBL" id="QJQ03302.1"/>
    </source>
</evidence>
<dbReference type="Proteomes" id="UP000501648">
    <property type="component" value="Chromosome"/>
</dbReference>
<evidence type="ECO:0000256" key="1">
    <source>
        <dbReference type="SAM" id="Coils"/>
    </source>
</evidence>
<dbReference type="Gene3D" id="3.40.50.300">
    <property type="entry name" value="P-loop containing nucleotide triphosphate hydrolases"/>
    <property type="match status" value="1"/>
</dbReference>
<dbReference type="AlphaFoldDB" id="A0A6M4A0U0"/>
<sequence length="847" mass="94056">MFLDFKELFDDGAIGKRRIGEQINRNHRIFCATHEKWNLPVKLAFLEIAPASCRCKAKFNELRRITMKTSSNLSGLADASHAFSPDPAATDSVSGNGQSACAPDRKADSQATQKAIIYSGRSIREQMLKEMGCMSDNAFIMTMAQCRALPNWKKVDGAVTSAAERLGFTRPSPTRYRHTGARISADQAFTELMKANRDRPLLFSSASAMQAAVLLSFLKNSGNNAFKVYLGRTRQQQLEIGESEVLPAKLISHYCSRYEIVESELPHCIEHGDIVCMEGPHDSAIWHPGKEANTLNLFGVDKSSPDAPIRLIGLTSVSQAGEGPLEPGALRQRFLDHYHAPQTVREFALFEQAKEDGQSGADGHWSPYSAYRWVEQHQPEALKQARAFLAKLNDLQQARSKSEENAPELERQIDELLNTSTTIVPPQTDKIRGALYHSKPLDFSLNDLLDRKREASTIAPNVTIGPGEDGRPLFPYAANSPAHQQQMFSAAKAFYDRCMNPEFAHKFDGLILHGDADTGIGLGSEVLVDNFIKQGLHVWTADVGANAQWVQQTGNEEKEAQEAAIAERFQSEWKNADVLVINATGQDEQAFSRTACAMLDHAREHGKKVVITSHQNPFDAFSAHIETPYDALSIRHIARDAEARNRFPESVWSEVYVSTDVETDGPIPGDNSMLSFGAAAYMADKTLLSTFSANLELLPGAKGNPGTMAWWQTQPEAWAAARKDLRDPKEAMRSYVQWVKSQPASKPVFVAYPAGFDFMFMYWYMIHFESKSPFSFSAMDMRSYASATLGSGYRESGKDNMPASWKDPLEHDHTGVNDAIEQGAIFCNMLAANHDRRNTEAARQSRA</sequence>